<name>A0A426RSF3_9SPHN</name>
<evidence type="ECO:0000313" key="3">
    <source>
        <dbReference type="Proteomes" id="UP000268553"/>
    </source>
</evidence>
<evidence type="ECO:0008006" key="4">
    <source>
        <dbReference type="Google" id="ProtNLM"/>
    </source>
</evidence>
<sequence length="229" mass="24579">MALRKISQMSAADHALVTAAVAEAEQHTSGEIVTIVTDLSDHYDDIPMAWASAVAFIALATYVTLPEFYIGLINGLSGGWGHDYSTGEYLALLLTAVALKWIGTCFILKWMPLRLALTPKAIKLARVRGRAMSLFKVGAESKTMGRTGILLYLSMKEHRAEILADEAIASKVAPEIWGDAMIALLDQVKAGHPGAGVAAAVAQMGVVLAEHFPKGTENPNELPDRLIEL</sequence>
<dbReference type="OrthoDB" id="5825388at2"/>
<dbReference type="Proteomes" id="UP000268553">
    <property type="component" value="Unassembled WGS sequence"/>
</dbReference>
<keyword evidence="1" id="KW-0812">Transmembrane</keyword>
<evidence type="ECO:0000313" key="2">
    <source>
        <dbReference type="EMBL" id="RRQ51851.1"/>
    </source>
</evidence>
<feature type="transmembrane region" description="Helical" evidence="1">
    <location>
        <begin position="49"/>
        <end position="69"/>
    </location>
</feature>
<gene>
    <name evidence="2" type="ORF">D7D48_02915</name>
</gene>
<dbReference type="AlphaFoldDB" id="A0A426RSF3"/>
<proteinExistence type="predicted"/>
<dbReference type="PANTHER" id="PTHR30373:SF8">
    <property type="entry name" value="BLL7265 PROTEIN"/>
    <property type="match status" value="1"/>
</dbReference>
<feature type="transmembrane region" description="Helical" evidence="1">
    <location>
        <begin position="89"/>
        <end position="108"/>
    </location>
</feature>
<accession>A0A426RSF3</accession>
<comment type="caution">
    <text evidence="2">The sequence shown here is derived from an EMBL/GenBank/DDBJ whole genome shotgun (WGS) entry which is preliminary data.</text>
</comment>
<keyword evidence="3" id="KW-1185">Reference proteome</keyword>
<evidence type="ECO:0000256" key="1">
    <source>
        <dbReference type="SAM" id="Phobius"/>
    </source>
</evidence>
<organism evidence="2 3">
    <name type="scientific">Sphingorhabdus wooponensis</name>
    <dbReference type="NCBI Taxonomy" id="940136"/>
    <lineage>
        <taxon>Bacteria</taxon>
        <taxon>Pseudomonadati</taxon>
        <taxon>Pseudomonadota</taxon>
        <taxon>Alphaproteobacteria</taxon>
        <taxon>Sphingomonadales</taxon>
        <taxon>Sphingomonadaceae</taxon>
        <taxon>Sphingorhabdus</taxon>
    </lineage>
</organism>
<dbReference type="PANTHER" id="PTHR30373">
    <property type="entry name" value="UPF0603 PROTEIN YGCG"/>
    <property type="match status" value="1"/>
</dbReference>
<protein>
    <recommendedName>
        <fullName evidence="4">TPM domain-containing protein</fullName>
    </recommendedName>
</protein>
<reference evidence="2 3" key="1">
    <citation type="submission" date="2018-12" db="EMBL/GenBank/DDBJ databases">
        <authorList>
            <person name="Kim S.-J."/>
            <person name="Jung G.-Y."/>
        </authorList>
    </citation>
    <scope>NUCLEOTIDE SEQUENCE [LARGE SCALE GENOMIC DNA]</scope>
    <source>
        <strain evidence="2 3">03SU3-P</strain>
    </source>
</reference>
<keyword evidence="1" id="KW-1133">Transmembrane helix</keyword>
<dbReference type="RefSeq" id="WP_125229866.1">
    <property type="nucleotide sequence ID" value="NZ_RWJI01000001.1"/>
</dbReference>
<dbReference type="Gene3D" id="3.10.310.50">
    <property type="match status" value="1"/>
</dbReference>
<dbReference type="EMBL" id="RWJI01000001">
    <property type="protein sequence ID" value="RRQ51851.1"/>
    <property type="molecule type" value="Genomic_DNA"/>
</dbReference>
<keyword evidence="1" id="KW-0472">Membrane</keyword>